<protein>
    <recommendedName>
        <fullName evidence="3">CCHC-type domain-containing protein</fullName>
    </recommendedName>
</protein>
<evidence type="ECO:0000256" key="2">
    <source>
        <dbReference type="PROSITE-ProRule" id="PRU00047"/>
    </source>
</evidence>
<keyword evidence="2" id="KW-0862">Zinc</keyword>
<dbReference type="AlphaFoldDB" id="A0A9Q3IWB1"/>
<dbReference type="EMBL" id="AVOT02057032">
    <property type="protein sequence ID" value="MBW0551217.1"/>
    <property type="molecule type" value="Genomic_DNA"/>
</dbReference>
<keyword evidence="5" id="KW-1185">Reference proteome</keyword>
<keyword evidence="2" id="KW-0863">Zinc-finger</keyword>
<dbReference type="InterPro" id="IPR001878">
    <property type="entry name" value="Znf_CCHC"/>
</dbReference>
<sequence>MKKARNYNANNPCHYCGEVGHWSPDCPIKAKATSARNQYCQPIATVASMGNVPTLEEYDALLDLGATHLVVGNISLFTLLKPTDMVLSVALSHWFKLNGIGEIILSTTNGSIKKNVLYCKHITGTILSLGHLLKGNFELHFQHENFTISKAYILL</sequence>
<evidence type="ECO:0000313" key="5">
    <source>
        <dbReference type="Proteomes" id="UP000765509"/>
    </source>
</evidence>
<dbReference type="SUPFAM" id="SSF57756">
    <property type="entry name" value="Retrovirus zinc finger-like domains"/>
    <property type="match status" value="1"/>
</dbReference>
<dbReference type="Pfam" id="PF22936">
    <property type="entry name" value="Pol_BBD"/>
    <property type="match status" value="1"/>
</dbReference>
<feature type="domain" description="CCHC-type" evidence="3">
    <location>
        <begin position="13"/>
        <end position="27"/>
    </location>
</feature>
<evidence type="ECO:0000313" key="4">
    <source>
        <dbReference type="EMBL" id="MBW0551217.1"/>
    </source>
</evidence>
<dbReference type="PROSITE" id="PS50158">
    <property type="entry name" value="ZF_CCHC"/>
    <property type="match status" value="1"/>
</dbReference>
<evidence type="ECO:0000256" key="1">
    <source>
        <dbReference type="ARBA" id="ARBA00022664"/>
    </source>
</evidence>
<keyword evidence="2" id="KW-0479">Metal-binding</keyword>
<dbReference type="GO" id="GO:0003676">
    <property type="term" value="F:nucleic acid binding"/>
    <property type="evidence" value="ECO:0007669"/>
    <property type="project" value="InterPro"/>
</dbReference>
<comment type="caution">
    <text evidence="4">The sequence shown here is derived from an EMBL/GenBank/DDBJ whole genome shotgun (WGS) entry which is preliminary data.</text>
</comment>
<dbReference type="GO" id="GO:0008270">
    <property type="term" value="F:zinc ion binding"/>
    <property type="evidence" value="ECO:0007669"/>
    <property type="project" value="UniProtKB-KW"/>
</dbReference>
<organism evidence="4 5">
    <name type="scientific">Austropuccinia psidii MF-1</name>
    <dbReference type="NCBI Taxonomy" id="1389203"/>
    <lineage>
        <taxon>Eukaryota</taxon>
        <taxon>Fungi</taxon>
        <taxon>Dikarya</taxon>
        <taxon>Basidiomycota</taxon>
        <taxon>Pucciniomycotina</taxon>
        <taxon>Pucciniomycetes</taxon>
        <taxon>Pucciniales</taxon>
        <taxon>Sphaerophragmiaceae</taxon>
        <taxon>Austropuccinia</taxon>
    </lineage>
</organism>
<dbReference type="GO" id="GO:0006397">
    <property type="term" value="P:mRNA processing"/>
    <property type="evidence" value="ECO:0007669"/>
    <property type="project" value="UniProtKB-KW"/>
</dbReference>
<name>A0A9Q3IWB1_9BASI</name>
<dbReference type="Pfam" id="PF00098">
    <property type="entry name" value="zf-CCHC"/>
    <property type="match status" value="1"/>
</dbReference>
<keyword evidence="1" id="KW-0507">mRNA processing</keyword>
<gene>
    <name evidence="4" type="ORF">O181_090932</name>
</gene>
<dbReference type="Proteomes" id="UP000765509">
    <property type="component" value="Unassembled WGS sequence"/>
</dbReference>
<dbReference type="Gene3D" id="4.10.60.10">
    <property type="entry name" value="Zinc finger, CCHC-type"/>
    <property type="match status" value="1"/>
</dbReference>
<reference evidence="4" key="1">
    <citation type="submission" date="2021-03" db="EMBL/GenBank/DDBJ databases">
        <title>Draft genome sequence of rust myrtle Austropuccinia psidii MF-1, a brazilian biotype.</title>
        <authorList>
            <person name="Quecine M.C."/>
            <person name="Pachon D.M.R."/>
            <person name="Bonatelli M.L."/>
            <person name="Correr F.H."/>
            <person name="Franceschini L.M."/>
            <person name="Leite T.F."/>
            <person name="Margarido G.R.A."/>
            <person name="Almeida C.A."/>
            <person name="Ferrarezi J.A."/>
            <person name="Labate C.A."/>
        </authorList>
    </citation>
    <scope>NUCLEOTIDE SEQUENCE</scope>
    <source>
        <strain evidence="4">MF-1</strain>
    </source>
</reference>
<evidence type="ECO:0000259" key="3">
    <source>
        <dbReference type="PROSITE" id="PS50158"/>
    </source>
</evidence>
<dbReference type="InterPro" id="IPR036875">
    <property type="entry name" value="Znf_CCHC_sf"/>
</dbReference>
<dbReference type="SMART" id="SM00343">
    <property type="entry name" value="ZnF_C2HC"/>
    <property type="match status" value="1"/>
</dbReference>
<dbReference type="OrthoDB" id="2518128at2759"/>
<accession>A0A9Q3IWB1</accession>
<dbReference type="InterPro" id="IPR054722">
    <property type="entry name" value="PolX-like_BBD"/>
</dbReference>
<proteinExistence type="predicted"/>